<keyword evidence="3" id="KW-1185">Reference proteome</keyword>
<dbReference type="InterPro" id="IPR011043">
    <property type="entry name" value="Gal_Oxase/kelch_b-propeller"/>
</dbReference>
<feature type="transmembrane region" description="Helical" evidence="1">
    <location>
        <begin position="688"/>
        <end position="705"/>
    </location>
</feature>
<feature type="transmembrane region" description="Helical" evidence="1">
    <location>
        <begin position="878"/>
        <end position="904"/>
    </location>
</feature>
<keyword evidence="1" id="KW-0812">Transmembrane</keyword>
<comment type="caution">
    <text evidence="2">The sequence shown here is derived from an EMBL/GenBank/DDBJ whole genome shotgun (WGS) entry which is preliminary data.</text>
</comment>
<feature type="transmembrane region" description="Helical" evidence="1">
    <location>
        <begin position="845"/>
        <end position="866"/>
    </location>
</feature>
<keyword evidence="1" id="KW-1133">Transmembrane helix</keyword>
<sequence length="1239" mass="132874">MPFTLLTEVVEAAPGSWDTEVQALYGYGASVSVSGDYAVVGSSLEASSTGRVYVYRRVEGGWEEHQTLVSPTPAEGDSFGCIVDISGSWIAVRGIHNSQSGMNSLHLFTLSSDGQWEYSTTMAYGWHFSLEGDVLVTTSVPDGSDNLLANVYRLSASGLSWQWEATLAPSMAGTLSHFYVHTDGASVALGSVPASCGGRDSNSAAEDADVEVCISSETSPESCLENDSDKYTCPGDILVYTYAESSGAWVLDPFSPMDLYYRGVPVVSGDTLAVSTGTKMVDAGFGKSVTVFRSDPSAYAWEMEAELIGDLAWEYGASLAMQGDTLVVGDPATEGYAGATYIYQRTDGVWGLLSKLVGQQYEQASGYSLALDGQSIVVGSGLTSGVVAMLDSSWPVNKGLEPEIRVEAGSPRVEVVLSDDYGSTGSASGTYETEEYGTHTMEATESGGMLSTSEWLYPGQMVTVSPSGLTIESSYYSMADITVNARAEAVPSVPRILTADDLSLSFMSTRDIAGVQLEGVYTVGTRVDVQLGTDAVSLNTSVAEYDEWGYVALLDSIYAVPDTWQVGAEGGSLAVPISLLDNEGVILESGVGWVAGSDTSATPVRGSIVDTDFASILSSGDCVDLDIALYDAEDNPVSCGTPGITFLTTGDDVDPEASQQHFVFPLSPTAEYCTMHVCVPESARIKTLLGLAYGGSTILAFPVVVATTAVRYIAIVSVVMFLSSVALALWVGSKTHALTHVPSVLRPGVDGDTRSIAAKAGKATVAAIDIAIFAVLKVLSLAGNFYIVLQFCGYFGDVVIAEQLLTKYPVIKWAFRLTQLMDSMVSSFIMWAVGKDIPPWFFCLWYLFGTAFIVAVTYANWFIGYIQDFLPLSSRAVVYPLFFILNNALDVMATIIADVSLWFIITGKGTGKSFSIVFFALVSMLTYLALAFVGDESSIVWDFAKGSFKCMRTYREEVFERWSAKHSGPSKWQKVLRSTAAKGLWYAFLWPCHMCYVLVSPVTHSLPYLLQCVCGVYAPLSKEVNRLCHIVLSVVVVTAMYSGGHSLCPGPVRVVALAFAASVWLTEAYDVKDSFDPYSGTMSHVISVNSRLRDDSIDAAKKDETEGERWVELSLTMRSSAFLVVPIVGPMLGVATEFLCSPALRFPGVRTSAINWVGNLLALVCVILMVLMSGSETAMDIAVGVYVATQVLDVAQEGRVIAEYARWSPFSRDKGVAKDKRSPVKGMGALTSTRHVVPV</sequence>
<dbReference type="PANTHER" id="PTHR36220:SF1">
    <property type="entry name" value="GAMMA TUBULIN COMPLEX COMPONENT C-TERMINAL DOMAIN-CONTAINING PROTEIN"/>
    <property type="match status" value="1"/>
</dbReference>
<evidence type="ECO:0000313" key="3">
    <source>
        <dbReference type="Proteomes" id="UP000265618"/>
    </source>
</evidence>
<feature type="transmembrane region" description="Helical" evidence="1">
    <location>
        <begin position="1156"/>
        <end position="1174"/>
    </location>
</feature>
<dbReference type="PANTHER" id="PTHR36220">
    <property type="entry name" value="UNNAMED PRODUCT"/>
    <property type="match status" value="1"/>
</dbReference>
<proteinExistence type="predicted"/>
<name>A0A9K3D0K4_9EUKA</name>
<evidence type="ECO:0000256" key="1">
    <source>
        <dbReference type="SAM" id="Phobius"/>
    </source>
</evidence>
<feature type="transmembrane region" description="Helical" evidence="1">
    <location>
        <begin position="1121"/>
        <end position="1144"/>
    </location>
</feature>
<evidence type="ECO:0000313" key="2">
    <source>
        <dbReference type="EMBL" id="GIQ85881.1"/>
    </source>
</evidence>
<organism evidence="2 3">
    <name type="scientific">Kipferlia bialata</name>
    <dbReference type="NCBI Taxonomy" id="797122"/>
    <lineage>
        <taxon>Eukaryota</taxon>
        <taxon>Metamonada</taxon>
        <taxon>Carpediemonas-like organisms</taxon>
        <taxon>Kipferlia</taxon>
    </lineage>
</organism>
<gene>
    <name evidence="2" type="ORF">KIPB_007626</name>
</gene>
<feature type="transmembrane region" description="Helical" evidence="1">
    <location>
        <begin position="712"/>
        <end position="732"/>
    </location>
</feature>
<feature type="transmembrane region" description="Helical" evidence="1">
    <location>
        <begin position="813"/>
        <end position="833"/>
    </location>
</feature>
<dbReference type="EMBL" id="BDIP01002186">
    <property type="protein sequence ID" value="GIQ85881.1"/>
    <property type="molecule type" value="Genomic_DNA"/>
</dbReference>
<dbReference type="AlphaFoldDB" id="A0A9K3D0K4"/>
<accession>A0A9K3D0K4</accession>
<dbReference type="SUPFAM" id="SSF50965">
    <property type="entry name" value="Galactose oxidase, central domain"/>
    <property type="match status" value="1"/>
</dbReference>
<dbReference type="Proteomes" id="UP000265618">
    <property type="component" value="Unassembled WGS sequence"/>
</dbReference>
<reference evidence="2 3" key="1">
    <citation type="journal article" date="2018" name="PLoS ONE">
        <title>The draft genome of Kipferlia bialata reveals reductive genome evolution in fornicate parasites.</title>
        <authorList>
            <person name="Tanifuji G."/>
            <person name="Takabayashi S."/>
            <person name="Kume K."/>
            <person name="Takagi M."/>
            <person name="Nakayama T."/>
            <person name="Kamikawa R."/>
            <person name="Inagaki Y."/>
            <person name="Hashimoto T."/>
        </authorList>
    </citation>
    <scope>NUCLEOTIDE SEQUENCE [LARGE SCALE GENOMIC DNA]</scope>
    <source>
        <strain evidence="2">NY0173</strain>
    </source>
</reference>
<keyword evidence="1" id="KW-0472">Membrane</keyword>
<feature type="transmembrane region" description="Helical" evidence="1">
    <location>
        <begin position="916"/>
        <end position="933"/>
    </location>
</feature>
<protein>
    <submittedName>
        <fullName evidence="2">Uncharacterized protein</fullName>
    </submittedName>
</protein>